<gene>
    <name evidence="2" type="ORF">K450DRAFT_228199</name>
</gene>
<evidence type="ECO:0000313" key="2">
    <source>
        <dbReference type="EMBL" id="KAI8582278.1"/>
    </source>
</evidence>
<dbReference type="Proteomes" id="UP001206595">
    <property type="component" value="Unassembled WGS sequence"/>
</dbReference>
<dbReference type="EMBL" id="MU620901">
    <property type="protein sequence ID" value="KAI8582278.1"/>
    <property type="molecule type" value="Genomic_DNA"/>
</dbReference>
<dbReference type="PANTHER" id="PTHR21037:SF2">
    <property type="entry name" value="SIMILAR TO NOVEL PROTEIN"/>
    <property type="match status" value="1"/>
</dbReference>
<protein>
    <submittedName>
        <fullName evidence="2">Uncharacterized protein</fullName>
    </submittedName>
</protein>
<dbReference type="PANTHER" id="PTHR21037">
    <property type="entry name" value="39S RIBOSOMAL PROTEIN L14, MITOCHONDRIAL"/>
    <property type="match status" value="1"/>
</dbReference>
<dbReference type="Pfam" id="PF17653">
    <property type="entry name" value="DUF5522"/>
    <property type="match status" value="1"/>
</dbReference>
<dbReference type="InterPro" id="IPR040807">
    <property type="entry name" value="DUF5522"/>
</dbReference>
<proteinExistence type="predicted"/>
<organism evidence="2 3">
    <name type="scientific">Umbelopsis ramanniana AG</name>
    <dbReference type="NCBI Taxonomy" id="1314678"/>
    <lineage>
        <taxon>Eukaryota</taxon>
        <taxon>Fungi</taxon>
        <taxon>Fungi incertae sedis</taxon>
        <taxon>Mucoromycota</taxon>
        <taxon>Mucoromycotina</taxon>
        <taxon>Umbelopsidomycetes</taxon>
        <taxon>Umbelopsidales</taxon>
        <taxon>Umbelopsidaceae</taxon>
        <taxon>Umbelopsis</taxon>
    </lineage>
</organism>
<dbReference type="GeneID" id="75912224"/>
<accession>A0AAD5EEN3</accession>
<feature type="signal peptide" evidence="1">
    <location>
        <begin position="1"/>
        <end position="20"/>
    </location>
</feature>
<evidence type="ECO:0000256" key="1">
    <source>
        <dbReference type="SAM" id="SignalP"/>
    </source>
</evidence>
<keyword evidence="1" id="KW-0732">Signal</keyword>
<name>A0AAD5EEN3_UMBRA</name>
<reference evidence="2" key="2">
    <citation type="journal article" date="2022" name="Proc. Natl. Acad. Sci. U.S.A.">
        <title>Diploid-dominant life cycles characterize the early evolution of Fungi.</title>
        <authorList>
            <person name="Amses K.R."/>
            <person name="Simmons D.R."/>
            <person name="Longcore J.E."/>
            <person name="Mondo S.J."/>
            <person name="Seto K."/>
            <person name="Jeronimo G.H."/>
            <person name="Bonds A.E."/>
            <person name="Quandt C.A."/>
            <person name="Davis W.J."/>
            <person name="Chang Y."/>
            <person name="Federici B.A."/>
            <person name="Kuo A."/>
            <person name="LaButti K."/>
            <person name="Pangilinan J."/>
            <person name="Andreopoulos W."/>
            <person name="Tritt A."/>
            <person name="Riley R."/>
            <person name="Hundley H."/>
            <person name="Johnson J."/>
            <person name="Lipzen A."/>
            <person name="Barry K."/>
            <person name="Lang B.F."/>
            <person name="Cuomo C.A."/>
            <person name="Buchler N.E."/>
            <person name="Grigoriev I.V."/>
            <person name="Spatafora J.W."/>
            <person name="Stajich J.E."/>
            <person name="James T.Y."/>
        </authorList>
    </citation>
    <scope>NUCLEOTIDE SEQUENCE</scope>
    <source>
        <strain evidence="2">AG</strain>
    </source>
</reference>
<keyword evidence="3" id="KW-1185">Reference proteome</keyword>
<sequence>MVLFNMKQLLIFFFKGMLRGRLLLSLPKHRMVSSTGSSVTQYHSDCNKTVTVDGHQIKIPFTPGEDEPTWANAWRQAVLDEKAKTYIDPATGYTVMTELSHLSRGFCCGNACRHCPYNNINVGKPAKERVNANGELLYKGKGSKIDW</sequence>
<reference evidence="2" key="1">
    <citation type="submission" date="2021-06" db="EMBL/GenBank/DDBJ databases">
        <authorList>
            <consortium name="DOE Joint Genome Institute"/>
            <person name="Mondo S.J."/>
            <person name="Amses K.R."/>
            <person name="Simmons D.R."/>
            <person name="Longcore J.E."/>
            <person name="Seto K."/>
            <person name="Alves G.H."/>
            <person name="Bonds A.E."/>
            <person name="Quandt C.A."/>
            <person name="Davis W.J."/>
            <person name="Chang Y."/>
            <person name="Letcher P.M."/>
            <person name="Powell M.J."/>
            <person name="Kuo A."/>
            <person name="Labutti K."/>
            <person name="Pangilinan J."/>
            <person name="Andreopoulos W."/>
            <person name="Tritt A."/>
            <person name="Riley R."/>
            <person name="Hundley H."/>
            <person name="Johnson J."/>
            <person name="Lipzen A."/>
            <person name="Barry K."/>
            <person name="Berbee M.L."/>
            <person name="Buchler N.E."/>
            <person name="Grigoriev I.V."/>
            <person name="Spatafora J.W."/>
            <person name="Stajich J.E."/>
            <person name="James T.Y."/>
        </authorList>
    </citation>
    <scope>NUCLEOTIDE SEQUENCE</scope>
    <source>
        <strain evidence="2">AG</strain>
    </source>
</reference>
<evidence type="ECO:0000313" key="3">
    <source>
        <dbReference type="Proteomes" id="UP001206595"/>
    </source>
</evidence>
<comment type="caution">
    <text evidence="2">The sequence shown here is derived from an EMBL/GenBank/DDBJ whole genome shotgun (WGS) entry which is preliminary data.</text>
</comment>
<feature type="chain" id="PRO_5041912785" evidence="1">
    <location>
        <begin position="21"/>
        <end position="147"/>
    </location>
</feature>
<dbReference type="RefSeq" id="XP_051447282.1">
    <property type="nucleotide sequence ID" value="XM_051586876.1"/>
</dbReference>
<dbReference type="AlphaFoldDB" id="A0AAD5EEN3"/>